<dbReference type="AlphaFoldDB" id="A0A7L4YQX1"/>
<dbReference type="InParanoid" id="A0A7L4YQX1"/>
<sequence>MAGETVLAEVDNAPQKWAVLSELRFAERAVEEVVEVATTVYRGLDELRDARGLGAQVQRAALHDRFDELMVRLRSMGVAAAPSPRLEAAEHALAQLLFESAPDPTTVIREFIRLAAGMGSQRSPSAVPVIFVVHSSVLLDLKVFEQLLAPRRGRVQVVVPPPTLSMLAHLARSSNTRLAERARLARERLQALRDTQQKDERAGLVRITLGGVGDLADGPRADLDGVFVSEVHDLARRNSGSAVLAATSGDAAVLGSLRGPDIFAAVFSQAEGFAAVAR</sequence>
<evidence type="ECO:0000313" key="1">
    <source>
        <dbReference type="EMBL" id="QHC01631.1"/>
    </source>
</evidence>
<evidence type="ECO:0000313" key="2">
    <source>
        <dbReference type="Proteomes" id="UP000463857"/>
    </source>
</evidence>
<dbReference type="KEGG" id="eke:EK0264_15920"/>
<gene>
    <name evidence="1" type="ORF">EK0264_15920</name>
</gene>
<accession>A0A7L4YQX1</accession>
<proteinExistence type="predicted"/>
<name>A0A7L4YQX1_9ACTN</name>
<keyword evidence="2" id="KW-1185">Reference proteome</keyword>
<dbReference type="RefSeq" id="WP_159546766.1">
    <property type="nucleotide sequence ID" value="NZ_CP047156.1"/>
</dbReference>
<dbReference type="EMBL" id="CP047156">
    <property type="protein sequence ID" value="QHC01631.1"/>
    <property type="molecule type" value="Genomic_DNA"/>
</dbReference>
<organism evidence="1 2">
    <name type="scientific">Epidermidibacterium keratini</name>
    <dbReference type="NCBI Taxonomy" id="1891644"/>
    <lineage>
        <taxon>Bacteria</taxon>
        <taxon>Bacillati</taxon>
        <taxon>Actinomycetota</taxon>
        <taxon>Actinomycetes</taxon>
        <taxon>Sporichthyales</taxon>
        <taxon>Sporichthyaceae</taxon>
        <taxon>Epidermidibacterium</taxon>
    </lineage>
</organism>
<dbReference type="Proteomes" id="UP000463857">
    <property type="component" value="Chromosome"/>
</dbReference>
<protein>
    <submittedName>
        <fullName evidence="1">Uncharacterized protein</fullName>
    </submittedName>
</protein>
<reference evidence="1 2" key="1">
    <citation type="journal article" date="2018" name="Int. J. Syst. Evol. Microbiol.">
        <title>Epidermidibacterium keratini gen. nov., sp. nov., a member of the family Sporichthyaceae, isolated from keratin epidermis.</title>
        <authorList>
            <person name="Lee D.G."/>
            <person name="Trujillo M.E."/>
            <person name="Kang S."/>
            <person name="Nam J.J."/>
            <person name="Kim Y.J."/>
        </authorList>
    </citation>
    <scope>NUCLEOTIDE SEQUENCE [LARGE SCALE GENOMIC DNA]</scope>
    <source>
        <strain evidence="1 2">EPI-7</strain>
    </source>
</reference>